<dbReference type="PATRIC" id="fig|1434121.4.peg.884"/>
<evidence type="ECO:0000259" key="8">
    <source>
        <dbReference type="Pfam" id="PF00155"/>
    </source>
</evidence>
<dbReference type="SUPFAM" id="SSF53383">
    <property type="entry name" value="PLP-dependent transferases"/>
    <property type="match status" value="1"/>
</dbReference>
<organism evidence="9 10">
    <name type="scientific">Methanosarcina thermophila CHTI-55</name>
    <dbReference type="NCBI Taxonomy" id="1434121"/>
    <lineage>
        <taxon>Archaea</taxon>
        <taxon>Methanobacteriati</taxon>
        <taxon>Methanobacteriota</taxon>
        <taxon>Stenosarchaea group</taxon>
        <taxon>Methanomicrobia</taxon>
        <taxon>Methanosarcinales</taxon>
        <taxon>Methanosarcinaceae</taxon>
        <taxon>Methanosarcina</taxon>
    </lineage>
</organism>
<dbReference type="InterPro" id="IPR015422">
    <property type="entry name" value="PyrdxlP-dep_Trfase_small"/>
</dbReference>
<proteinExistence type="inferred from homology"/>
<dbReference type="EMBL" id="CP009502">
    <property type="protein sequence ID" value="AKB15019.1"/>
    <property type="molecule type" value="Genomic_DNA"/>
</dbReference>
<dbReference type="Proteomes" id="UP000056925">
    <property type="component" value="Chromosome"/>
</dbReference>
<keyword evidence="4 7" id="KW-0032">Aminotransferase</keyword>
<dbReference type="GO" id="GO:0006520">
    <property type="term" value="P:amino acid metabolic process"/>
    <property type="evidence" value="ECO:0007669"/>
    <property type="project" value="InterPro"/>
</dbReference>
<dbReference type="GeneID" id="41602002"/>
<reference evidence="9 10" key="1">
    <citation type="submission" date="2014-07" db="EMBL/GenBank/DDBJ databases">
        <title>Methanogenic archaea and the global carbon cycle.</title>
        <authorList>
            <person name="Henriksen J.R."/>
            <person name="Luke J."/>
            <person name="Reinhart S."/>
            <person name="Benedict M.N."/>
            <person name="Youngblut N.D."/>
            <person name="Metcalf M.E."/>
            <person name="Whitaker R.J."/>
            <person name="Metcalf W.W."/>
        </authorList>
    </citation>
    <scope>NUCLEOTIDE SEQUENCE [LARGE SCALE GENOMIC DNA]</scope>
    <source>
        <strain evidence="9 10">CHTI-55</strain>
    </source>
</reference>
<dbReference type="AlphaFoldDB" id="A0A0E3HA06"/>
<dbReference type="HOGENOM" id="CLU_017584_4_3_2"/>
<dbReference type="FunFam" id="3.40.640.10:FF:000033">
    <property type="entry name" value="Aspartate aminotransferase"/>
    <property type="match status" value="1"/>
</dbReference>
<gene>
    <name evidence="9" type="ORF">MSTHC_0701</name>
</gene>
<dbReference type="CDD" id="cd00609">
    <property type="entry name" value="AAT_like"/>
    <property type="match status" value="1"/>
</dbReference>
<dbReference type="InterPro" id="IPR004839">
    <property type="entry name" value="Aminotransferase_I/II_large"/>
</dbReference>
<keyword evidence="6" id="KW-0663">Pyridoxal phosphate</keyword>
<dbReference type="InterPro" id="IPR050596">
    <property type="entry name" value="AspAT/PAT-like"/>
</dbReference>
<dbReference type="KEGG" id="mthe:MSTHC_0701"/>
<dbReference type="PROSITE" id="PS00105">
    <property type="entry name" value="AA_TRANSFER_CLASS_1"/>
    <property type="match status" value="1"/>
</dbReference>
<evidence type="ECO:0000256" key="2">
    <source>
        <dbReference type="ARBA" id="ARBA00007441"/>
    </source>
</evidence>
<evidence type="ECO:0000256" key="6">
    <source>
        <dbReference type="ARBA" id="ARBA00022898"/>
    </source>
</evidence>
<evidence type="ECO:0000313" key="9">
    <source>
        <dbReference type="EMBL" id="AKB15019.1"/>
    </source>
</evidence>
<keyword evidence="5 7" id="KW-0808">Transferase</keyword>
<dbReference type="Gene3D" id="3.40.640.10">
    <property type="entry name" value="Type I PLP-dependent aspartate aminotransferase-like (Major domain)"/>
    <property type="match status" value="1"/>
</dbReference>
<evidence type="ECO:0000313" key="10">
    <source>
        <dbReference type="Proteomes" id="UP000056925"/>
    </source>
</evidence>
<evidence type="ECO:0000256" key="3">
    <source>
        <dbReference type="ARBA" id="ARBA00011738"/>
    </source>
</evidence>
<dbReference type="PANTHER" id="PTHR46383">
    <property type="entry name" value="ASPARTATE AMINOTRANSFERASE"/>
    <property type="match status" value="1"/>
</dbReference>
<dbReference type="RefSeq" id="WP_048166059.1">
    <property type="nucleotide sequence ID" value="NZ_CP009502.1"/>
</dbReference>
<dbReference type="InterPro" id="IPR015424">
    <property type="entry name" value="PyrdxlP-dep_Trfase"/>
</dbReference>
<dbReference type="Pfam" id="PF00155">
    <property type="entry name" value="Aminotran_1_2"/>
    <property type="match status" value="1"/>
</dbReference>
<feature type="domain" description="Aminotransferase class I/classII large" evidence="8">
    <location>
        <begin position="29"/>
        <end position="375"/>
    </location>
</feature>
<comment type="similarity">
    <text evidence="2 7">Belongs to the class-I pyridoxal-phosphate-dependent aminotransferase family.</text>
</comment>
<dbReference type="Gene3D" id="3.90.1150.10">
    <property type="entry name" value="Aspartate Aminotransferase, domain 1"/>
    <property type="match status" value="1"/>
</dbReference>
<sequence>MTSARLKRVEESATIRISNIANRMIKEGKDVINFSLGEPDFNTPKNICDAAAKAMYEGKTHYAPSAGIPELRAAIAEKLRTENNLDVTEAGVLVTPGAKQGIFEVMMGVLDDGDQAILFDPAWVTYDACIRFAGAETVWVPTVPEKGFIPDDFQEYITDKTKLIVVNSPGNPTGGVFGKKTLKCIADLAIDHDLLVVSDEIYEKIIYDKEHISIGSFDGMQERTITVNGFSKAYAMTGWRLGYLTAPPEILKLLLKIQSHSVSSATTFVQYGGLEALQGPQDSVKAMVDRFKVRRDVLVDGLNKMGLECKKPDGAFYAFANVSEYGNGTEVAERLLKEAQVAVTPGIAFGASGENFIRISYATSIDRIREALERLEAVFT</sequence>
<evidence type="ECO:0000256" key="1">
    <source>
        <dbReference type="ARBA" id="ARBA00001933"/>
    </source>
</evidence>
<dbReference type="PANTHER" id="PTHR46383:SF1">
    <property type="entry name" value="ASPARTATE AMINOTRANSFERASE"/>
    <property type="match status" value="1"/>
</dbReference>
<evidence type="ECO:0000256" key="4">
    <source>
        <dbReference type="ARBA" id="ARBA00022576"/>
    </source>
</evidence>
<evidence type="ECO:0000256" key="5">
    <source>
        <dbReference type="ARBA" id="ARBA00022679"/>
    </source>
</evidence>
<dbReference type="GO" id="GO:0030170">
    <property type="term" value="F:pyridoxal phosphate binding"/>
    <property type="evidence" value="ECO:0007669"/>
    <property type="project" value="InterPro"/>
</dbReference>
<dbReference type="GO" id="GO:0008483">
    <property type="term" value="F:transaminase activity"/>
    <property type="evidence" value="ECO:0007669"/>
    <property type="project" value="UniProtKB-KW"/>
</dbReference>
<protein>
    <recommendedName>
        <fullName evidence="7">Aminotransferase</fullName>
        <ecNumber evidence="7">2.6.1.-</ecNumber>
    </recommendedName>
</protein>
<dbReference type="InterPro" id="IPR015421">
    <property type="entry name" value="PyrdxlP-dep_Trfase_major"/>
</dbReference>
<comment type="cofactor">
    <cofactor evidence="1 7">
        <name>pyridoxal 5'-phosphate</name>
        <dbReference type="ChEBI" id="CHEBI:597326"/>
    </cofactor>
</comment>
<accession>A0A0E3HA06</accession>
<dbReference type="InterPro" id="IPR004838">
    <property type="entry name" value="NHTrfase_class1_PyrdxlP-BS"/>
</dbReference>
<evidence type="ECO:0000256" key="7">
    <source>
        <dbReference type="RuleBase" id="RU000481"/>
    </source>
</evidence>
<dbReference type="EC" id="2.6.1.-" evidence="7"/>
<comment type="subunit">
    <text evidence="3">Homodimer.</text>
</comment>
<name>A0A0E3HA06_METTE</name>